<feature type="domain" description="ATP-grasp" evidence="2">
    <location>
        <begin position="166"/>
        <end position="375"/>
    </location>
</feature>
<dbReference type="GO" id="GO:0046872">
    <property type="term" value="F:metal ion binding"/>
    <property type="evidence" value="ECO:0007669"/>
    <property type="project" value="InterPro"/>
</dbReference>
<dbReference type="GO" id="GO:0005524">
    <property type="term" value="F:ATP binding"/>
    <property type="evidence" value="ECO:0007669"/>
    <property type="project" value="UniProtKB-UniRule"/>
</dbReference>
<dbReference type="SUPFAM" id="SSF56059">
    <property type="entry name" value="Glutathione synthetase ATP-binding domain-like"/>
    <property type="match status" value="1"/>
</dbReference>
<proteinExistence type="predicted"/>
<dbReference type="InterPro" id="IPR011761">
    <property type="entry name" value="ATP-grasp"/>
</dbReference>
<dbReference type="PATRIC" id="fig|749927.5.peg.3751"/>
<accession>A0A0H3D5P8</accession>
<dbReference type="EMBL" id="CP002000">
    <property type="protein sequence ID" value="ADJ45413.1"/>
    <property type="molecule type" value="Genomic_DNA"/>
</dbReference>
<evidence type="ECO:0000259" key="2">
    <source>
        <dbReference type="PROSITE" id="PS50975"/>
    </source>
</evidence>
<dbReference type="eggNOG" id="COG4770">
    <property type="taxonomic scope" value="Bacteria"/>
</dbReference>
<dbReference type="InterPro" id="IPR003806">
    <property type="entry name" value="ATP-grasp_PylC-type"/>
</dbReference>
<name>A0A0H3D5P8_AMYMU</name>
<reference evidence="3 4" key="1">
    <citation type="journal article" date="2010" name="Cell Res.">
        <title>Complete genome sequence of the rifamycin SV-producing Amycolatopsis mediterranei U32 revealed its genetic characteristics in phylogeny and metabolism.</title>
        <authorList>
            <person name="Zhao W."/>
            <person name="Zhong Y."/>
            <person name="Yuan H."/>
            <person name="Wang J."/>
            <person name="Zheng H."/>
            <person name="Wang Y."/>
            <person name="Cen X."/>
            <person name="Xu F."/>
            <person name="Bai J."/>
            <person name="Han X."/>
            <person name="Lu G."/>
            <person name="Zhu Y."/>
            <person name="Shao Z."/>
            <person name="Yan H."/>
            <person name="Li C."/>
            <person name="Peng N."/>
            <person name="Zhang Z."/>
            <person name="Zhang Y."/>
            <person name="Lin W."/>
            <person name="Fan Y."/>
            <person name="Qin Z."/>
            <person name="Hu Y."/>
            <person name="Zhu B."/>
            <person name="Wang S."/>
            <person name="Ding X."/>
            <person name="Zhao G.P."/>
        </authorList>
    </citation>
    <scope>NUCLEOTIDE SEQUENCE [LARGE SCALE GENOMIC DNA]</scope>
    <source>
        <strain evidence="4">U-32</strain>
    </source>
</reference>
<dbReference type="AlphaFoldDB" id="A0A0H3D5P8"/>
<organism evidence="3 4">
    <name type="scientific">Amycolatopsis mediterranei (strain U-32)</name>
    <dbReference type="NCBI Taxonomy" id="749927"/>
    <lineage>
        <taxon>Bacteria</taxon>
        <taxon>Bacillati</taxon>
        <taxon>Actinomycetota</taxon>
        <taxon>Actinomycetes</taxon>
        <taxon>Pseudonocardiales</taxon>
        <taxon>Pseudonocardiaceae</taxon>
        <taxon>Amycolatopsis</taxon>
    </lineage>
</organism>
<dbReference type="HOGENOM" id="CLU_040535_1_0_11"/>
<dbReference type="Gene3D" id="3.30.470.20">
    <property type="entry name" value="ATP-grasp fold, B domain"/>
    <property type="match status" value="1"/>
</dbReference>
<protein>
    <recommendedName>
        <fullName evidence="2">ATP-grasp domain-containing protein</fullName>
    </recommendedName>
</protein>
<dbReference type="RefSeq" id="WP_013225485.1">
    <property type="nucleotide sequence ID" value="NC_014318.1"/>
</dbReference>
<evidence type="ECO:0000313" key="3">
    <source>
        <dbReference type="EMBL" id="ADJ45413.1"/>
    </source>
</evidence>
<dbReference type="InterPro" id="IPR040754">
    <property type="entry name" value="PreAtp-grasp"/>
</dbReference>
<gene>
    <name evidence="3" type="ordered locus">AMED_3630</name>
</gene>
<dbReference type="KEGG" id="amd:AMED_3630"/>
<dbReference type="Proteomes" id="UP000000328">
    <property type="component" value="Chromosome"/>
</dbReference>
<dbReference type="GeneID" id="92871382"/>
<evidence type="ECO:0000313" key="4">
    <source>
        <dbReference type="Proteomes" id="UP000000328"/>
    </source>
</evidence>
<dbReference type="Pfam" id="PF18604">
    <property type="entry name" value="PreAtp-grasp"/>
    <property type="match status" value="1"/>
</dbReference>
<dbReference type="OrthoDB" id="20966at2"/>
<dbReference type="PROSITE" id="PS50975">
    <property type="entry name" value="ATP_GRASP"/>
    <property type="match status" value="1"/>
</dbReference>
<dbReference type="Pfam" id="PF02655">
    <property type="entry name" value="ATP-grasp_3"/>
    <property type="match status" value="1"/>
</dbReference>
<keyword evidence="1" id="KW-0067">ATP-binding</keyword>
<evidence type="ECO:0000256" key="1">
    <source>
        <dbReference type="PROSITE-ProRule" id="PRU00409"/>
    </source>
</evidence>
<keyword evidence="1" id="KW-0547">Nucleotide-binding</keyword>
<sequence length="453" mass="49379">MDTEYLRSLKAGLGEPAGRLVLICNFEVEDRWARNYVGLPAPGFRASSAVVTRMEELGVLLAGADDVLVLSRPLDPGYRSYLEAQGLPQPAVLVPENVEPGRSTTEDALDSPALLTELSALARGGARLLPMGTSELEQKLADVTGLPLAVPDAATFERVNSKIYSRHLTAAAGLREVPGDCCEGVDEFEEVLRRRRPEIAERPVVIKDAYGVSGKGLVVLDAPEKADRLLRMVLRRARRSGDARLHVVVEEWLPKECDLNYQVTVWRDGRVQLDFVKRALTEHGVHKGHLMPAGITSAAHEEIEHAAEVVGHRLRDDGFHGVLGVDAVVGADGTVYPVLEINARLNMSTYQGSVTEHCQPAGHVALARHYPLRLTRPCGFDELTGVLNPVLGRFGTERFVITCFGTVNADADREPPFGGRLYAVLIAPDRTRLDALDSAVRSALSARFPEENS</sequence>